<evidence type="ECO:0000313" key="2">
    <source>
        <dbReference type="Proteomes" id="UP001600888"/>
    </source>
</evidence>
<dbReference type="EMBL" id="JBAWTH010000143">
    <property type="protein sequence ID" value="KAL2275022.1"/>
    <property type="molecule type" value="Genomic_DNA"/>
</dbReference>
<reference evidence="1 2" key="1">
    <citation type="submission" date="2024-03" db="EMBL/GenBank/DDBJ databases">
        <title>A high-quality draft genome sequence of Diaporthe vaccinii, a causative agent of upright dieback and viscid rot disease in cranberry plants.</title>
        <authorList>
            <person name="Sarrasin M."/>
            <person name="Lang B.F."/>
            <person name="Burger G."/>
        </authorList>
    </citation>
    <scope>NUCLEOTIDE SEQUENCE [LARGE SCALE GENOMIC DNA]</scope>
    <source>
        <strain evidence="1 2">IS7</strain>
    </source>
</reference>
<dbReference type="Proteomes" id="UP001600888">
    <property type="component" value="Unassembled WGS sequence"/>
</dbReference>
<evidence type="ECO:0000313" key="1">
    <source>
        <dbReference type="EMBL" id="KAL2275022.1"/>
    </source>
</evidence>
<name>A0ABR4DXX0_9PEZI</name>
<sequence>MRVSICPSCSVKILQQILSMHPISTPSVAELLSFLFLVPEAVSDSEPQSAQVQQGNWTRVRLTLAGRHDWWRRRRRTFKVVPTRLSVARGGIMIRTATPTEPYPRQYLERVE</sequence>
<protein>
    <submittedName>
        <fullName evidence="1">Uncharacterized protein</fullName>
    </submittedName>
</protein>
<proteinExistence type="predicted"/>
<keyword evidence="2" id="KW-1185">Reference proteome</keyword>
<accession>A0ABR4DXX0</accession>
<organism evidence="1 2">
    <name type="scientific">Diaporthe vaccinii</name>
    <dbReference type="NCBI Taxonomy" id="105482"/>
    <lineage>
        <taxon>Eukaryota</taxon>
        <taxon>Fungi</taxon>
        <taxon>Dikarya</taxon>
        <taxon>Ascomycota</taxon>
        <taxon>Pezizomycotina</taxon>
        <taxon>Sordariomycetes</taxon>
        <taxon>Sordariomycetidae</taxon>
        <taxon>Diaporthales</taxon>
        <taxon>Diaporthaceae</taxon>
        <taxon>Diaporthe</taxon>
        <taxon>Diaporthe eres species complex</taxon>
    </lineage>
</organism>
<comment type="caution">
    <text evidence="1">The sequence shown here is derived from an EMBL/GenBank/DDBJ whole genome shotgun (WGS) entry which is preliminary data.</text>
</comment>
<gene>
    <name evidence="1" type="ORF">FJTKL_02564</name>
</gene>